<comment type="caution">
    <text evidence="1">The sequence shown here is derived from an EMBL/GenBank/DDBJ whole genome shotgun (WGS) entry which is preliminary data.</text>
</comment>
<evidence type="ECO:0000313" key="2">
    <source>
        <dbReference type="Proteomes" id="UP000198382"/>
    </source>
</evidence>
<keyword evidence="2" id="KW-1185">Reference proteome</keyword>
<accession>A0ABX4BLV6</accession>
<sequence length="313" mass="36405">MALDAKEIYRKQVQLLVRVLPLVDTEKCFALKGGTAINLFYRALPRLSVDIDLLYIPMDDRDKALINIRAALSRISKLIHERIPGTRVQDAHDQSDALRLIVSQGEIRIKVELSPVIRGTVFPEVRMEVVEEVEAEFGYVEMQLASHADLYAGKLCAALDRQHPRDLFDVKFLLENEGLTDDLRKTFLIFLISHQRPMSELLDPHRKDITDIYETEFRQMAEVDVPLEQLEEARENLIHQINSQMTENEKQFLLSFKNKTPDWSLLEMENIEIIANLPSVLWKMINLNRMPEQKHKEAYDKLKKVLYTLNRIS</sequence>
<dbReference type="InterPro" id="IPR014942">
    <property type="entry name" value="AbiEii"/>
</dbReference>
<protein>
    <recommendedName>
        <fullName evidence="3">Nucleotidyl transferase AbiEii toxin, Type IV TA system</fullName>
    </recommendedName>
</protein>
<dbReference type="Gene3D" id="3.10.450.620">
    <property type="entry name" value="JHP933, nucleotidyltransferase-like core domain"/>
    <property type="match status" value="1"/>
</dbReference>
<evidence type="ECO:0000313" key="1">
    <source>
        <dbReference type="EMBL" id="OXA77251.1"/>
    </source>
</evidence>
<organism evidence="1 2">
    <name type="scientific">Flavobacterium frigidimaris</name>
    <dbReference type="NCBI Taxonomy" id="262320"/>
    <lineage>
        <taxon>Bacteria</taxon>
        <taxon>Pseudomonadati</taxon>
        <taxon>Bacteroidota</taxon>
        <taxon>Flavobacteriia</taxon>
        <taxon>Flavobacteriales</taxon>
        <taxon>Flavobacteriaceae</taxon>
        <taxon>Flavobacterium</taxon>
    </lineage>
</organism>
<dbReference type="EMBL" id="MUGV01000029">
    <property type="protein sequence ID" value="OXA77251.1"/>
    <property type="molecule type" value="Genomic_DNA"/>
</dbReference>
<reference evidence="1 2" key="1">
    <citation type="submission" date="2016-11" db="EMBL/GenBank/DDBJ databases">
        <title>Whole genomes of Flavobacteriaceae.</title>
        <authorList>
            <person name="Stine C."/>
            <person name="Li C."/>
            <person name="Tadesse D."/>
        </authorList>
    </citation>
    <scope>NUCLEOTIDE SEQUENCE [LARGE SCALE GENOMIC DNA]</scope>
    <source>
        <strain evidence="1 2">DSM 15937</strain>
    </source>
</reference>
<name>A0ABX4BLV6_FLAFR</name>
<dbReference type="Proteomes" id="UP000198382">
    <property type="component" value="Unassembled WGS sequence"/>
</dbReference>
<dbReference type="RefSeq" id="WP_074659564.1">
    <property type="nucleotide sequence ID" value="NZ_MUGV01000029.1"/>
</dbReference>
<dbReference type="Pfam" id="PF08843">
    <property type="entry name" value="AbiEii"/>
    <property type="match status" value="1"/>
</dbReference>
<gene>
    <name evidence="1" type="ORF">B0A65_16460</name>
</gene>
<proteinExistence type="predicted"/>
<evidence type="ECO:0008006" key="3">
    <source>
        <dbReference type="Google" id="ProtNLM"/>
    </source>
</evidence>